<feature type="compositionally biased region" description="Basic and acidic residues" evidence="1">
    <location>
        <begin position="491"/>
        <end position="501"/>
    </location>
</feature>
<feature type="compositionally biased region" description="Low complexity" evidence="1">
    <location>
        <begin position="56"/>
        <end position="68"/>
    </location>
</feature>
<feature type="compositionally biased region" description="Low complexity" evidence="1">
    <location>
        <begin position="804"/>
        <end position="813"/>
    </location>
</feature>
<dbReference type="AlphaFoldDB" id="A0A1A8W2M2"/>
<organism evidence="3 4">
    <name type="scientific">Plasmodium ovale curtisi</name>
    <dbReference type="NCBI Taxonomy" id="864141"/>
    <lineage>
        <taxon>Eukaryota</taxon>
        <taxon>Sar</taxon>
        <taxon>Alveolata</taxon>
        <taxon>Apicomplexa</taxon>
        <taxon>Aconoidasida</taxon>
        <taxon>Haemosporida</taxon>
        <taxon>Plasmodiidae</taxon>
        <taxon>Plasmodium</taxon>
        <taxon>Plasmodium (Plasmodium)</taxon>
    </lineage>
</organism>
<feature type="compositionally biased region" description="Polar residues" evidence="1">
    <location>
        <begin position="423"/>
        <end position="435"/>
    </location>
</feature>
<keyword evidence="2" id="KW-0732">Signal</keyword>
<feature type="compositionally biased region" description="Low complexity" evidence="1">
    <location>
        <begin position="785"/>
        <end position="795"/>
    </location>
</feature>
<dbReference type="EMBL" id="FLQU01000549">
    <property type="protein sequence ID" value="SBS87173.1"/>
    <property type="molecule type" value="Genomic_DNA"/>
</dbReference>
<feature type="signal peptide" evidence="2">
    <location>
        <begin position="1"/>
        <end position="22"/>
    </location>
</feature>
<evidence type="ECO:0000256" key="2">
    <source>
        <dbReference type="SAM" id="SignalP"/>
    </source>
</evidence>
<feature type="region of interest" description="Disordered" evidence="1">
    <location>
        <begin position="170"/>
        <end position="258"/>
    </location>
</feature>
<feature type="compositionally biased region" description="Gly residues" evidence="1">
    <location>
        <begin position="945"/>
        <end position="954"/>
    </location>
</feature>
<feature type="region of interest" description="Disordered" evidence="1">
    <location>
        <begin position="902"/>
        <end position="1001"/>
    </location>
</feature>
<feature type="compositionally biased region" description="Polar residues" evidence="1">
    <location>
        <begin position="88"/>
        <end position="102"/>
    </location>
</feature>
<gene>
    <name evidence="3" type="ORF">POVCU2_0041260</name>
</gene>
<feature type="compositionally biased region" description="Low complexity" evidence="1">
    <location>
        <begin position="926"/>
        <end position="944"/>
    </location>
</feature>
<feature type="compositionally biased region" description="Acidic residues" evidence="1">
    <location>
        <begin position="623"/>
        <end position="632"/>
    </location>
</feature>
<evidence type="ECO:0000313" key="3">
    <source>
        <dbReference type="EMBL" id="SBS87173.1"/>
    </source>
</evidence>
<feature type="region of interest" description="Disordered" evidence="1">
    <location>
        <begin position="29"/>
        <end position="102"/>
    </location>
</feature>
<feature type="compositionally biased region" description="Gly residues" evidence="1">
    <location>
        <begin position="360"/>
        <end position="376"/>
    </location>
</feature>
<feature type="compositionally biased region" description="Acidic residues" evidence="1">
    <location>
        <begin position="976"/>
        <end position="1001"/>
    </location>
</feature>
<protein>
    <submittedName>
        <fullName evidence="3">Translocon component PTEX150, putative</fullName>
    </submittedName>
</protein>
<dbReference type="Proteomes" id="UP000078560">
    <property type="component" value="Unassembled WGS sequence"/>
</dbReference>
<feature type="compositionally biased region" description="Polar residues" evidence="1">
    <location>
        <begin position="222"/>
        <end position="248"/>
    </location>
</feature>
<reference evidence="4" key="1">
    <citation type="submission" date="2016-05" db="EMBL/GenBank/DDBJ databases">
        <authorList>
            <person name="Naeem Raeece"/>
        </authorList>
    </citation>
    <scope>NUCLEOTIDE SEQUENCE [LARGE SCALE GENOMIC DNA]</scope>
</reference>
<feature type="compositionally biased region" description="Polar residues" evidence="1">
    <location>
        <begin position="902"/>
        <end position="925"/>
    </location>
</feature>
<sequence length="1001" mass="109445">MKLSALIFLISPALIHYCCVSATNGNRSLNAKPTCKKSGKDEKGSDSGAQSDKGKASTSGTAHTSATHNNGGAGRNVESKKGPGETFDSVSGRNEHQNMMNPLNQMFGQGGPGGLNLENIVNSDIFKSIFNSMISGGGAPGGNGGNGASGSGGNPMHPMNPGQIYGKMFSDMMNSMGNPNRNQQMADGNPGPSTSSASAGGIHPVNPIDPNNNLFGKMFNDMMNSLGNPNRNQQMTGENPGPSTSSGNNMGGGDMQQRGKNIQVTPEEMNKINDLKDKLENVLKNVGINVEKIKENINNDSFMQNNDLFKDMFGNMHAGGGGVPMMNFANNNPGGNMFNFDPATMMNIMNMGRNVGANGGASGSRGVGGNGGGGPFGNDRNEDNRAYVVNSNNKGFSVEDKLGAVNDKEEEEEEESRYHLFGMNNNDLDTANGGSSMLDGNGNNINRKLSDGDSLTEDFEDQKNSGLSAGGSGETGTGEEELIASSTQRDSGADKGTKEGFKGNNHYLNFKNLNNSMQSNENESGENAIDGKNSVGSKEGNKKKRRKGGKKKLKRRKKNPGQIPFKMDTLEKTVKEYADHKNKDILQNIISKYVTMNNDRDDNNLGDDDYEDDIKNEKGRIEGDEDEEEELNMNEFNLKDIKKLIDEGILTYEDLTEEELRKLALPDEPFYELSPYASEEKDLSLNETSGVSNEQLNAFFKKNGSYHMSYDSKSIDYLKQKKLEKKEEEQEDDNFYDAYKQIKNSYDGIPSNYYHDAPQLIGNKYVFTSVYDKKQDLINFIKRSSGITSNDNNNNNDDDDDENNLYSSNSSSSTGIGTYKSKYYDKYYKKLSEYRRKEAFKILKKRKEEEKKLKKKKELQNDNDIDYSEFIKKNNFSNNLGDNVKLFSKDQLDNMVKKFTSTGGNIRNNTSANDILNSASGKNMENATNGNGSSSSSGNNAQNGGKSGFGGGAPFGNDTDGYVTFDGQDVVGANNGEEDDQNEEELNEEEDLNEDDAEDDD</sequence>
<feature type="compositionally biased region" description="Polar residues" evidence="1">
    <location>
        <begin position="172"/>
        <end position="186"/>
    </location>
</feature>
<feature type="compositionally biased region" description="Low complexity" evidence="1">
    <location>
        <begin position="188"/>
        <end position="201"/>
    </location>
</feature>
<feature type="compositionally biased region" description="Basic and acidic residues" evidence="1">
    <location>
        <begin position="613"/>
        <end position="622"/>
    </location>
</feature>
<feature type="region of interest" description="Disordered" evidence="1">
    <location>
        <begin position="597"/>
        <end position="632"/>
    </location>
</feature>
<feature type="region of interest" description="Disordered" evidence="1">
    <location>
        <begin position="785"/>
        <end position="814"/>
    </location>
</feature>
<feature type="region of interest" description="Disordered" evidence="1">
    <location>
        <begin position="399"/>
        <end position="567"/>
    </location>
</feature>
<feature type="compositionally biased region" description="Low complexity" evidence="1">
    <location>
        <begin position="504"/>
        <end position="515"/>
    </location>
</feature>
<feature type="chain" id="PRO_5008380810" evidence="2">
    <location>
        <begin position="23"/>
        <end position="1001"/>
    </location>
</feature>
<evidence type="ECO:0000256" key="1">
    <source>
        <dbReference type="SAM" id="MobiDB-lite"/>
    </source>
</evidence>
<proteinExistence type="predicted"/>
<evidence type="ECO:0000313" key="4">
    <source>
        <dbReference type="Proteomes" id="UP000078560"/>
    </source>
</evidence>
<feature type="region of interest" description="Disordered" evidence="1">
    <location>
        <begin position="360"/>
        <end position="384"/>
    </location>
</feature>
<feature type="compositionally biased region" description="Basic residues" evidence="1">
    <location>
        <begin position="541"/>
        <end position="559"/>
    </location>
</feature>
<accession>A0A1A8W2M2</accession>
<name>A0A1A8W2M2_PLAOA</name>